<feature type="domain" description="Smf/DprA SLOG" evidence="2">
    <location>
        <begin position="83"/>
        <end position="287"/>
    </location>
</feature>
<organism evidence="4 5">
    <name type="scientific">Leadbetterella byssophila (strain DSM 17132 / JCM 16389 / KACC 11308 / NBRC 106382 / 4M15)</name>
    <dbReference type="NCBI Taxonomy" id="649349"/>
    <lineage>
        <taxon>Bacteria</taxon>
        <taxon>Pseudomonadati</taxon>
        <taxon>Bacteroidota</taxon>
        <taxon>Cytophagia</taxon>
        <taxon>Cytophagales</taxon>
        <taxon>Leadbetterellaceae</taxon>
        <taxon>Leadbetterella</taxon>
    </lineage>
</organism>
<dbReference type="HOGENOM" id="CLU_029601_0_3_10"/>
<dbReference type="RefSeq" id="WP_013408412.1">
    <property type="nucleotide sequence ID" value="NC_014655.1"/>
</dbReference>
<dbReference type="Gene3D" id="1.10.10.10">
    <property type="entry name" value="Winged helix-like DNA-binding domain superfamily/Winged helix DNA-binding domain"/>
    <property type="match status" value="1"/>
</dbReference>
<evidence type="ECO:0000313" key="4">
    <source>
        <dbReference type="EMBL" id="ADQ17363.1"/>
    </source>
</evidence>
<dbReference type="PANTHER" id="PTHR43022">
    <property type="entry name" value="PROTEIN SMF"/>
    <property type="match status" value="1"/>
</dbReference>
<feature type="domain" description="DprA winged helix" evidence="3">
    <location>
        <begin position="305"/>
        <end position="354"/>
    </location>
</feature>
<evidence type="ECO:0000256" key="1">
    <source>
        <dbReference type="ARBA" id="ARBA00006525"/>
    </source>
</evidence>
<name>E4RYW6_LEAB4</name>
<gene>
    <name evidence="4" type="ordered locus">Lbys_1655</name>
</gene>
<proteinExistence type="inferred from homology"/>
<sequence>MESKPTDILYKIALSRLEGIGGVLFKILITRLGSAQEVFQTPLSKLSKIPGIGPQLSQSLRQKTDALLEAEKILKYCNKNRITVLEPSEYPLLLKQIYDAPPLLYTKGLGSLQEHKTLAVVGTRKASAYGKSILNELIENLTDVQIISGLAYGIDIAAHKAALQHQKSTVAVLANGLHTVYPSVHKKVADQIQENGLLVSEQPPFLPLHPNQFIARNRIIAGLAQAVLIVESKHKGGSMVTAEMANHYNREVFAVPGDLHKPLSEGPLQLIHDHKAQIYLHPKQLSEIMLWTQEVAPRPKWENESERSLIEIIANYREIGIDELSWRTEIPLNQLASHLLELEFKGVVKQLPGKKFSLA</sequence>
<reference key="1">
    <citation type="submission" date="2010-11" db="EMBL/GenBank/DDBJ databases">
        <title>The complete genome of Leadbetterella byssophila DSM 17132.</title>
        <authorList>
            <consortium name="US DOE Joint Genome Institute (JGI-PGF)"/>
            <person name="Lucas S."/>
            <person name="Copeland A."/>
            <person name="Lapidus A."/>
            <person name="Glavina del Rio T."/>
            <person name="Dalin E."/>
            <person name="Tice H."/>
            <person name="Bruce D."/>
            <person name="Goodwin L."/>
            <person name="Pitluck S."/>
            <person name="Kyrpides N."/>
            <person name="Mavromatis K."/>
            <person name="Ivanova N."/>
            <person name="Teshima H."/>
            <person name="Brettin T."/>
            <person name="Detter J.C."/>
            <person name="Han C."/>
            <person name="Tapia R."/>
            <person name="Land M."/>
            <person name="Hauser L."/>
            <person name="Markowitz V."/>
            <person name="Cheng J.-F."/>
            <person name="Hugenholtz P."/>
            <person name="Woyke T."/>
            <person name="Wu D."/>
            <person name="Tindall B."/>
            <person name="Pomrenke H.G."/>
            <person name="Brambilla E."/>
            <person name="Klenk H.-P."/>
            <person name="Eisen J.A."/>
        </authorList>
    </citation>
    <scope>NUCLEOTIDE SEQUENCE [LARGE SCALE GENOMIC DNA]</scope>
    <source>
        <strain>DSM 17132</strain>
    </source>
</reference>
<dbReference type="Pfam" id="PF02481">
    <property type="entry name" value="DNA_processg_A"/>
    <property type="match status" value="1"/>
</dbReference>
<dbReference type="Gene3D" id="3.40.50.450">
    <property type="match status" value="1"/>
</dbReference>
<dbReference type="STRING" id="649349.Lbys_1655"/>
<dbReference type="EMBL" id="CP002305">
    <property type="protein sequence ID" value="ADQ17363.1"/>
    <property type="molecule type" value="Genomic_DNA"/>
</dbReference>
<dbReference type="SUPFAM" id="SSF47781">
    <property type="entry name" value="RuvA domain 2-like"/>
    <property type="match status" value="1"/>
</dbReference>
<dbReference type="AlphaFoldDB" id="E4RYW6"/>
<dbReference type="NCBIfam" id="TIGR00732">
    <property type="entry name" value="dprA"/>
    <property type="match status" value="1"/>
</dbReference>
<evidence type="ECO:0000259" key="3">
    <source>
        <dbReference type="Pfam" id="PF17782"/>
    </source>
</evidence>
<dbReference type="SUPFAM" id="SSF102405">
    <property type="entry name" value="MCP/YpsA-like"/>
    <property type="match status" value="1"/>
</dbReference>
<evidence type="ECO:0000313" key="5">
    <source>
        <dbReference type="Proteomes" id="UP000007435"/>
    </source>
</evidence>
<dbReference type="InterPro" id="IPR057666">
    <property type="entry name" value="DrpA_SLOG"/>
</dbReference>
<dbReference type="eggNOG" id="COG0758">
    <property type="taxonomic scope" value="Bacteria"/>
</dbReference>
<dbReference type="InterPro" id="IPR036388">
    <property type="entry name" value="WH-like_DNA-bd_sf"/>
</dbReference>
<dbReference type="InterPro" id="IPR010994">
    <property type="entry name" value="RuvA_2-like"/>
</dbReference>
<protein>
    <submittedName>
        <fullName evidence="4">DNA protecting protein DprA</fullName>
    </submittedName>
</protein>
<dbReference type="PANTHER" id="PTHR43022:SF1">
    <property type="entry name" value="PROTEIN SMF"/>
    <property type="match status" value="1"/>
</dbReference>
<dbReference type="Pfam" id="PF17782">
    <property type="entry name" value="WHD_DprA"/>
    <property type="match status" value="1"/>
</dbReference>
<dbReference type="Proteomes" id="UP000007435">
    <property type="component" value="Chromosome"/>
</dbReference>
<dbReference type="InterPro" id="IPR003488">
    <property type="entry name" value="DprA"/>
</dbReference>
<keyword evidence="5" id="KW-1185">Reference proteome</keyword>
<accession>E4RYW6</accession>
<dbReference type="OrthoDB" id="9785707at2"/>
<dbReference type="GO" id="GO:0009294">
    <property type="term" value="P:DNA-mediated transformation"/>
    <property type="evidence" value="ECO:0007669"/>
    <property type="project" value="InterPro"/>
</dbReference>
<comment type="similarity">
    <text evidence="1">Belongs to the DprA/Smf family.</text>
</comment>
<reference evidence="4 5" key="2">
    <citation type="journal article" date="2011" name="Stand. Genomic Sci.">
        <title>Complete genome sequence of Leadbetterella byssophila type strain (4M15).</title>
        <authorList>
            <person name="Abt B."/>
            <person name="Teshima H."/>
            <person name="Lucas S."/>
            <person name="Lapidus A."/>
            <person name="Del Rio T.G."/>
            <person name="Nolan M."/>
            <person name="Tice H."/>
            <person name="Cheng J.F."/>
            <person name="Pitluck S."/>
            <person name="Liolios K."/>
            <person name="Pagani I."/>
            <person name="Ivanova N."/>
            <person name="Mavromatis K."/>
            <person name="Pati A."/>
            <person name="Tapia R."/>
            <person name="Han C."/>
            <person name="Goodwin L."/>
            <person name="Chen A."/>
            <person name="Palaniappan K."/>
            <person name="Land M."/>
            <person name="Hauser L."/>
            <person name="Chang Y.J."/>
            <person name="Jeffries C.D."/>
            <person name="Rohde M."/>
            <person name="Goker M."/>
            <person name="Tindall B.J."/>
            <person name="Detter J.C."/>
            <person name="Woyke T."/>
            <person name="Bristow J."/>
            <person name="Eisen J.A."/>
            <person name="Markowitz V."/>
            <person name="Hugenholtz P."/>
            <person name="Klenk H.P."/>
            <person name="Kyrpides N.C."/>
        </authorList>
    </citation>
    <scope>NUCLEOTIDE SEQUENCE [LARGE SCALE GENOMIC DNA]</scope>
    <source>
        <strain evidence="5">DSM 17132 / JCM 16389 / KACC 11308 / NBRC 106382 / 4M15</strain>
    </source>
</reference>
<dbReference type="InterPro" id="IPR041614">
    <property type="entry name" value="DprA_WH"/>
</dbReference>
<evidence type="ECO:0000259" key="2">
    <source>
        <dbReference type="Pfam" id="PF02481"/>
    </source>
</evidence>
<dbReference type="KEGG" id="lby:Lbys_1655"/>